<feature type="transmembrane region" description="Helical" evidence="8">
    <location>
        <begin position="387"/>
        <end position="408"/>
    </location>
</feature>
<organism evidence="11 12">
    <name type="scientific">Oleomonas cavernae</name>
    <dbReference type="NCBI Taxonomy" id="2320859"/>
    <lineage>
        <taxon>Bacteria</taxon>
        <taxon>Pseudomonadati</taxon>
        <taxon>Pseudomonadota</taxon>
        <taxon>Alphaproteobacteria</taxon>
        <taxon>Acetobacterales</taxon>
        <taxon>Acetobacteraceae</taxon>
        <taxon>Oleomonas</taxon>
    </lineage>
</organism>
<dbReference type="InterPro" id="IPR003661">
    <property type="entry name" value="HisK_dim/P_dom"/>
</dbReference>
<dbReference type="Gene3D" id="1.10.4160.10">
    <property type="entry name" value="Hydantoin permease"/>
    <property type="match status" value="1"/>
</dbReference>
<evidence type="ECO:0000256" key="4">
    <source>
        <dbReference type="ARBA" id="ARBA00022679"/>
    </source>
</evidence>
<feature type="transmembrane region" description="Helical" evidence="8">
    <location>
        <begin position="458"/>
        <end position="478"/>
    </location>
</feature>
<keyword evidence="4" id="KW-0808">Transferase</keyword>
<keyword evidence="5" id="KW-0418">Kinase</keyword>
<feature type="modified residue" description="4-aspartylphosphate" evidence="7">
    <location>
        <position position="971"/>
    </location>
</feature>
<dbReference type="RefSeq" id="WP_119777005.1">
    <property type="nucleotide sequence ID" value="NZ_QYUK01000011.1"/>
</dbReference>
<keyword evidence="3 7" id="KW-0597">Phosphoprotein</keyword>
<dbReference type="EC" id="2.7.13.3" evidence="2"/>
<evidence type="ECO:0000256" key="8">
    <source>
        <dbReference type="SAM" id="Phobius"/>
    </source>
</evidence>
<evidence type="ECO:0000256" key="7">
    <source>
        <dbReference type="PROSITE-ProRule" id="PRU00169"/>
    </source>
</evidence>
<dbReference type="Pfam" id="PF02518">
    <property type="entry name" value="HATPase_c"/>
    <property type="match status" value="1"/>
</dbReference>
<dbReference type="SMART" id="SM00388">
    <property type="entry name" value="HisKA"/>
    <property type="match status" value="1"/>
</dbReference>
<dbReference type="GO" id="GO:0005886">
    <property type="term" value="C:plasma membrane"/>
    <property type="evidence" value="ECO:0007669"/>
    <property type="project" value="TreeGrafter"/>
</dbReference>
<dbReference type="AlphaFoldDB" id="A0A418W8N3"/>
<dbReference type="EMBL" id="QYUK01000011">
    <property type="protein sequence ID" value="RJF86367.1"/>
    <property type="molecule type" value="Genomic_DNA"/>
</dbReference>
<keyword evidence="8" id="KW-0812">Transmembrane</keyword>
<evidence type="ECO:0000256" key="3">
    <source>
        <dbReference type="ARBA" id="ARBA00022553"/>
    </source>
</evidence>
<evidence type="ECO:0000256" key="2">
    <source>
        <dbReference type="ARBA" id="ARBA00012438"/>
    </source>
</evidence>
<protein>
    <recommendedName>
        <fullName evidence="2">histidine kinase</fullName>
        <ecNumber evidence="2">2.7.13.3</ecNumber>
    </recommendedName>
</protein>
<dbReference type="InterPro" id="IPR036097">
    <property type="entry name" value="HisK_dim/P_sf"/>
</dbReference>
<feature type="transmembrane region" description="Helical" evidence="8">
    <location>
        <begin position="75"/>
        <end position="95"/>
    </location>
</feature>
<dbReference type="GO" id="GO:0000155">
    <property type="term" value="F:phosphorelay sensor kinase activity"/>
    <property type="evidence" value="ECO:0007669"/>
    <property type="project" value="InterPro"/>
</dbReference>
<dbReference type="Pfam" id="PF00512">
    <property type="entry name" value="HisKA"/>
    <property type="match status" value="1"/>
</dbReference>
<feature type="domain" description="Histidine kinase" evidence="9">
    <location>
        <begin position="681"/>
        <end position="898"/>
    </location>
</feature>
<feature type="transmembrane region" description="Helical" evidence="8">
    <location>
        <begin position="258"/>
        <end position="285"/>
    </location>
</feature>
<dbReference type="SUPFAM" id="SSF47384">
    <property type="entry name" value="Homodimeric domain of signal transducing histidine kinase"/>
    <property type="match status" value="1"/>
</dbReference>
<dbReference type="FunFam" id="3.30.565.10:FF:000010">
    <property type="entry name" value="Sensor histidine kinase RcsC"/>
    <property type="match status" value="1"/>
</dbReference>
<dbReference type="InterPro" id="IPR001789">
    <property type="entry name" value="Sig_transdc_resp-reg_receiver"/>
</dbReference>
<dbReference type="CDD" id="cd17574">
    <property type="entry name" value="REC_OmpR"/>
    <property type="match status" value="1"/>
</dbReference>
<dbReference type="CDD" id="cd16922">
    <property type="entry name" value="HATPase_EvgS-ArcB-TorS-like"/>
    <property type="match status" value="1"/>
</dbReference>
<feature type="transmembrane region" description="Helical" evidence="8">
    <location>
        <begin position="183"/>
        <end position="204"/>
    </location>
</feature>
<evidence type="ECO:0000256" key="5">
    <source>
        <dbReference type="ARBA" id="ARBA00022777"/>
    </source>
</evidence>
<evidence type="ECO:0000256" key="6">
    <source>
        <dbReference type="ARBA" id="ARBA00023012"/>
    </source>
</evidence>
<dbReference type="SUPFAM" id="SSF52172">
    <property type="entry name" value="CheY-like"/>
    <property type="match status" value="1"/>
</dbReference>
<dbReference type="Gene3D" id="3.30.565.10">
    <property type="entry name" value="Histidine kinase-like ATPase, C-terminal domain"/>
    <property type="match status" value="1"/>
</dbReference>
<dbReference type="Gene3D" id="1.10.287.130">
    <property type="match status" value="1"/>
</dbReference>
<feature type="domain" description="Response regulatory" evidence="10">
    <location>
        <begin position="922"/>
        <end position="1037"/>
    </location>
</feature>
<dbReference type="Pfam" id="PF00072">
    <property type="entry name" value="Response_reg"/>
    <property type="match status" value="1"/>
</dbReference>
<dbReference type="OrthoDB" id="9801651at2"/>
<evidence type="ECO:0000259" key="9">
    <source>
        <dbReference type="PROSITE" id="PS50109"/>
    </source>
</evidence>
<keyword evidence="12" id="KW-1185">Reference proteome</keyword>
<comment type="caution">
    <text evidence="11">The sequence shown here is derived from an EMBL/GenBank/DDBJ whole genome shotgun (WGS) entry which is preliminary data.</text>
</comment>
<dbReference type="PROSITE" id="PS50110">
    <property type="entry name" value="RESPONSE_REGULATORY"/>
    <property type="match status" value="1"/>
</dbReference>
<dbReference type="PROSITE" id="PS50109">
    <property type="entry name" value="HIS_KIN"/>
    <property type="match status" value="1"/>
</dbReference>
<feature type="transmembrane region" description="Helical" evidence="8">
    <location>
        <begin position="568"/>
        <end position="590"/>
    </location>
</feature>
<name>A0A418W8N3_9PROT</name>
<keyword evidence="8" id="KW-1133">Transmembrane helix</keyword>
<feature type="transmembrane region" description="Helical" evidence="8">
    <location>
        <begin position="107"/>
        <end position="132"/>
    </location>
</feature>
<comment type="catalytic activity">
    <reaction evidence="1">
        <text>ATP + protein L-histidine = ADP + protein N-phospho-L-histidine.</text>
        <dbReference type="EC" id="2.7.13.3"/>
    </reaction>
</comment>
<dbReference type="InterPro" id="IPR036890">
    <property type="entry name" value="HATPase_C_sf"/>
</dbReference>
<feature type="transmembrane region" description="Helical" evidence="8">
    <location>
        <begin position="43"/>
        <end position="69"/>
    </location>
</feature>
<keyword evidence="8" id="KW-0472">Membrane</keyword>
<feature type="transmembrane region" description="Helical" evidence="8">
    <location>
        <begin position="602"/>
        <end position="627"/>
    </location>
</feature>
<dbReference type="SMART" id="SM00387">
    <property type="entry name" value="HATPase_c"/>
    <property type="match status" value="1"/>
</dbReference>
<dbReference type="InterPro" id="IPR004358">
    <property type="entry name" value="Sig_transdc_His_kin-like_C"/>
</dbReference>
<gene>
    <name evidence="11" type="ORF">D3874_04460</name>
</gene>
<dbReference type="PRINTS" id="PR00344">
    <property type="entry name" value="BCTRLSENSOR"/>
</dbReference>
<dbReference type="SMART" id="SM00448">
    <property type="entry name" value="REC"/>
    <property type="match status" value="1"/>
</dbReference>
<dbReference type="Proteomes" id="UP000284605">
    <property type="component" value="Unassembled WGS sequence"/>
</dbReference>
<dbReference type="PANTHER" id="PTHR43047">
    <property type="entry name" value="TWO-COMPONENT HISTIDINE PROTEIN KINASE"/>
    <property type="match status" value="1"/>
</dbReference>
<reference evidence="11 12" key="1">
    <citation type="submission" date="2018-09" db="EMBL/GenBank/DDBJ databases">
        <authorList>
            <person name="Zhu H."/>
        </authorList>
    </citation>
    <scope>NUCLEOTIDE SEQUENCE [LARGE SCALE GENOMIC DNA]</scope>
    <source>
        <strain evidence="11 12">K1W22B-8</strain>
    </source>
</reference>
<keyword evidence="6" id="KW-0902">Two-component regulatory system</keyword>
<dbReference type="Gene3D" id="3.40.50.2300">
    <property type="match status" value="1"/>
</dbReference>
<feature type="transmembrane region" description="Helical" evidence="8">
    <location>
        <begin position="152"/>
        <end position="171"/>
    </location>
</feature>
<evidence type="ECO:0000256" key="1">
    <source>
        <dbReference type="ARBA" id="ARBA00000085"/>
    </source>
</evidence>
<dbReference type="InterPro" id="IPR003594">
    <property type="entry name" value="HATPase_dom"/>
</dbReference>
<feature type="transmembrane region" description="Helical" evidence="8">
    <location>
        <begin position="216"/>
        <end position="237"/>
    </location>
</feature>
<evidence type="ECO:0000313" key="12">
    <source>
        <dbReference type="Proteomes" id="UP000284605"/>
    </source>
</evidence>
<feature type="transmembrane region" description="Helical" evidence="8">
    <location>
        <begin position="362"/>
        <end position="381"/>
    </location>
</feature>
<accession>A0A418W8N3</accession>
<evidence type="ECO:0000259" key="10">
    <source>
        <dbReference type="PROSITE" id="PS50110"/>
    </source>
</evidence>
<sequence length="1136" mass="124412">MSARQRIVRVRRQYNQWVANQTLEDYALRFTAKGARRWSSFRVANTALGAISFLALEAIGGAITLSYGFTNATTAILVVGLLIGLTGIPITYYAARYGVDIDLLTRGAGFGYIGSTLTSLIYASFTFIFFAIEAAIMASALEMMFGLPTSVGYIVCSLAVIPVVTHGITLISRFQMWTQPFWIVLHLMPFVFLAYSGSDVFTAWQGHTGRHGPTDGGLDLIAFGLAASVVFSLVAQIGEQVDFLRFLPAEGRRGKGRLGWWAGLLAAGPGWIVLGLLKMLAGSFLAVLCLAQGVPLDKASEPTEMYLVAFGTMFHDPAVALGVAGAFVVLSQFKINVTNAYAGSIAWSNFFSRLTHSHPGRVVWLVFNVAIALMLMELGVYQALEEILGLYSVIAIAWVGAIVSDLVVNKPLGLSPRHIEFKRAHLYDINPVGVGSMLFATGVASICLFGVFGATLQALAPFVALGVAFTTAPLIAVATKGRYYIARTPRQNWHNRKIIACCICEHEFEPEDMAFCPAYEGAICSLCCSLDARCNDDCKDKARFPDQILSLLAAVLPGRLVDRLNSRLGHYIGVHALTAGVIGLTLWLVYFQSAINGGGHNAALASTLWSIFFILFIITGVAAWLFVLAQESRRVAEEESARQNTLLMQEIEAHKVTDAKLQKAKEAAEAANLAKTRYVVGISHELRTPLNAIFGYAQLLDRDPAMPPHRQDAVKVIRRSAEHLTGLIEGLLDISKIEAGRLHLHRDEVHLDEFLEQIVGMFRLQAAGKGVEFIFERADSLPKVAFTDEKRLRQILINLLSNAIKFTREGHVALRVRYRNPMAEFEVEDTGIGIHADDLGRIFDPFERGRQPNVYAALGTGLGLTITKLLTEIMGGEIAVTSSFGKGSRFRVRLLLSESGRPAEAATDKDPSIYGYLGRPRTVLVADDEIDHRDLIQDFLSPVGFTVFGAPDGASCLELAAIARPDIVLLDISMPDMNGWDVARRLRETAGAGPRIIMISANANEYRPGGGEMDVHDDFLVKPVHLRRLFDSIGRLLNLTWTHENPVAAEAAEAAAVRARFLGSQLPSERHLNELLKLGEIGYVRGIQAKLDEIDQQYPQAQAFTTAMRSMVKGFALDEYMDILRRLPADRDHEGA</sequence>
<feature type="transmembrane region" description="Helical" evidence="8">
    <location>
        <begin position="305"/>
        <end position="330"/>
    </location>
</feature>
<dbReference type="InterPro" id="IPR005467">
    <property type="entry name" value="His_kinase_dom"/>
</dbReference>
<dbReference type="SUPFAM" id="SSF55874">
    <property type="entry name" value="ATPase domain of HSP90 chaperone/DNA topoisomerase II/histidine kinase"/>
    <property type="match status" value="1"/>
</dbReference>
<feature type="transmembrane region" description="Helical" evidence="8">
    <location>
        <begin position="429"/>
        <end position="452"/>
    </location>
</feature>
<dbReference type="PANTHER" id="PTHR43047:SF72">
    <property type="entry name" value="OSMOSENSING HISTIDINE PROTEIN KINASE SLN1"/>
    <property type="match status" value="1"/>
</dbReference>
<evidence type="ECO:0000313" key="11">
    <source>
        <dbReference type="EMBL" id="RJF86367.1"/>
    </source>
</evidence>
<proteinExistence type="predicted"/>
<dbReference type="GO" id="GO:0009927">
    <property type="term" value="F:histidine phosphotransfer kinase activity"/>
    <property type="evidence" value="ECO:0007669"/>
    <property type="project" value="TreeGrafter"/>
</dbReference>
<dbReference type="CDD" id="cd00082">
    <property type="entry name" value="HisKA"/>
    <property type="match status" value="1"/>
</dbReference>
<dbReference type="InterPro" id="IPR011006">
    <property type="entry name" value="CheY-like_superfamily"/>
</dbReference>